<name>A0A6B8VQW3_9CORY</name>
<evidence type="ECO:0000259" key="3">
    <source>
        <dbReference type="Pfam" id="PF17802"/>
    </source>
</evidence>
<keyword evidence="1" id="KW-0812">Transmembrane</keyword>
<keyword evidence="1" id="KW-1133">Transmembrane helix</keyword>
<organism evidence="4 5">
    <name type="scientific">Corynebacterium comes</name>
    <dbReference type="NCBI Taxonomy" id="2675218"/>
    <lineage>
        <taxon>Bacteria</taxon>
        <taxon>Bacillati</taxon>
        <taxon>Actinomycetota</taxon>
        <taxon>Actinomycetes</taxon>
        <taxon>Mycobacteriales</taxon>
        <taxon>Corynebacteriaceae</taxon>
        <taxon>Corynebacterium</taxon>
    </lineage>
</organism>
<dbReference type="Pfam" id="PF01345">
    <property type="entry name" value="DUF11"/>
    <property type="match status" value="1"/>
</dbReference>
<reference evidence="4 5" key="1">
    <citation type="journal article" date="2021" name="Int. J. Syst. Evol. Microbiol.">
        <title>Classification of three corynebacterial strains isolated from a small paddock in North Rhine-Westphalia: proposal of &lt;i&gt;Corynebacterium kalinowskii&lt;/i&gt; sp. nov., &lt;i&gt;Corynebacterium comes&lt;/i&gt; sp. nov. and &lt;i&gt;Corynebacterium occultum&lt;/i&gt; sp. nov.</title>
        <authorList>
            <person name="Schaffert L."/>
            <person name="Ruwe M."/>
            <person name="Milse J."/>
            <person name="Hanuschka K."/>
            <person name="Ortseifen V."/>
            <person name="Droste J."/>
            <person name="Brandt D."/>
            <person name="Schl L."/>
            <person name="Kutter Y."/>
            <person name="Vinke S."/>
            <person name="Vieh P."/>
            <person name="Jacob L."/>
            <person name="L N.C."/>
            <person name="Schulte-Berndt E."/>
            <person name="Hain C."/>
            <person name="Linder M."/>
            <person name="Schmidt P."/>
            <person name="Wollenschl L."/>
            <person name="Luttermann T."/>
            <person name="Thieme E."/>
            <person name="Hassa J."/>
            <person name="Haak M."/>
            <person name="Wittchen M."/>
            <person name="Mentz A."/>
            <person name="Persicke M."/>
            <person name="Busche T."/>
            <person name="R C."/>
        </authorList>
    </citation>
    <scope>NUCLEOTIDE SEQUENCE [LARGE SCALE GENOMIC DNA]</scope>
    <source>
        <strain evidence="4 5">2019</strain>
    </source>
</reference>
<dbReference type="InterPro" id="IPR001434">
    <property type="entry name" value="OmcB-like_DUF11"/>
</dbReference>
<dbReference type="Pfam" id="PF17802">
    <property type="entry name" value="SpaA"/>
    <property type="match status" value="1"/>
</dbReference>
<proteinExistence type="predicted"/>
<dbReference type="KEGG" id="ccoe:CETAM_02320"/>
<evidence type="ECO:0000256" key="1">
    <source>
        <dbReference type="SAM" id="Phobius"/>
    </source>
</evidence>
<evidence type="ECO:0000259" key="2">
    <source>
        <dbReference type="Pfam" id="PF01345"/>
    </source>
</evidence>
<dbReference type="InterPro" id="IPR041033">
    <property type="entry name" value="SpaA_PFL_dom_1"/>
</dbReference>
<dbReference type="Proteomes" id="UP000425178">
    <property type="component" value="Chromosome"/>
</dbReference>
<evidence type="ECO:0000313" key="4">
    <source>
        <dbReference type="EMBL" id="QGU03744.1"/>
    </source>
</evidence>
<evidence type="ECO:0000313" key="5">
    <source>
        <dbReference type="Proteomes" id="UP000425178"/>
    </source>
</evidence>
<dbReference type="EMBL" id="CP046453">
    <property type="protein sequence ID" value="QGU03744.1"/>
    <property type="molecule type" value="Genomic_DNA"/>
</dbReference>
<feature type="transmembrane region" description="Helical" evidence="1">
    <location>
        <begin position="815"/>
        <end position="835"/>
    </location>
</feature>
<keyword evidence="1" id="KW-0472">Membrane</keyword>
<dbReference type="GO" id="GO:0005975">
    <property type="term" value="P:carbohydrate metabolic process"/>
    <property type="evidence" value="ECO:0007669"/>
    <property type="project" value="UniProtKB-ARBA"/>
</dbReference>
<protein>
    <submittedName>
        <fullName evidence="4">Cna protein B-type domain protein</fullName>
    </submittedName>
</protein>
<feature type="domain" description="SpaA-like prealbumin fold" evidence="3">
    <location>
        <begin position="688"/>
        <end position="774"/>
    </location>
</feature>
<accession>A0A6B8VQW3</accession>
<dbReference type="InterPro" id="IPR013783">
    <property type="entry name" value="Ig-like_fold"/>
</dbReference>
<feature type="domain" description="DUF11" evidence="2">
    <location>
        <begin position="398"/>
        <end position="514"/>
    </location>
</feature>
<keyword evidence="5" id="KW-1185">Reference proteome</keyword>
<dbReference type="AlphaFoldDB" id="A0A6B8VQW3"/>
<sequence>MPNPQGSSPQRRVSRMSGLLRSRGALLFAVVTVALLVFALASFPSTGPATAAPAETATVDEEGLADPYAGPDADELDAALDQFLGEPAPETGASVPTEETEELLPALESLTEALAVQEPGVTVERTVFGTTVTLDLTEAGVAPNADGVIALARSGGGDVYEVETGTVDAEEVPAESLAYLNEDSVDLDYVFVRVEPGTEPKTISLTLTTDPIEDTADYRAVASQDIPSTLGLFQEAGPSAMAMLAPLVSLQPDAMEVHPDDEVEIDSTYNHSNSRSAGTAGGAYVFVRADETATLSSIVVRINSSNRSFLEMANSPRLWYDGIAPNNTVGWPYQYLSGQPRLEFQAIEMDGNRLIEIRIPVELAVDSGEYLRLHLPFNFNDPTAETLEIHLMAAPAVDLGIEKTFTGIQGGRFTWDVKVTNRSTYGSRGFTVDDVVPAKYTGVRVDSYGTSGWITPPTLNGNTLAFSHGRLPGGATATFKLSAAAVPDSRQCMENTATVTGGDFDPVPENNIDSDGACPLQVKKTIVDVNGDEKIDVEDTNQPGPDESTLKVSYTVEVTYDPDDPAAPATDTYTLTDTPHFPDETPVMGGRVTSDRAGYTPIDFPAGTPVPWTLTPGPVTIAKGQTHKYTIDVYYTPPQKDPTNEDWAMCTDDTPGRGLYNEATITTSQLFTFTDDDCGPIVKDMPVTIELIKHGDDTSNPLGGAVFALYAANEDGLLGEWIKDFTAGTDGRHLIEDIDPDNRYFIVEKQSPQDYSLLPAPVRVDITRDAQGKATAAIDESSQITAQLGTAPTNDTIVITVANVRIGDLPDTGGIGVWPFLIIAAGLFAAAGVTARREP</sequence>
<gene>
    <name evidence="4" type="ORF">CETAM_02320</name>
</gene>
<dbReference type="Gene3D" id="2.60.40.10">
    <property type="entry name" value="Immunoglobulins"/>
    <property type="match status" value="1"/>
</dbReference>